<keyword evidence="4" id="KW-1185">Reference proteome</keyword>
<reference evidence="3 4" key="1">
    <citation type="submission" date="2017-03" db="EMBL/GenBank/DDBJ databases">
        <authorList>
            <person name="Afonso C.L."/>
            <person name="Miller P.J."/>
            <person name="Scott M.A."/>
            <person name="Spackman E."/>
            <person name="Goraichik I."/>
            <person name="Dimitrov K.M."/>
            <person name="Suarez D.L."/>
            <person name="Swayne D.E."/>
        </authorList>
    </citation>
    <scope>NUCLEOTIDE SEQUENCE [LARGE SCALE GENOMIC DNA]</scope>
    <source>
        <strain evidence="3 4">CECT 8625</strain>
    </source>
</reference>
<keyword evidence="3" id="KW-0560">Oxidoreductase</keyword>
<evidence type="ECO:0000313" key="4">
    <source>
        <dbReference type="Proteomes" id="UP000193570"/>
    </source>
</evidence>
<dbReference type="OrthoDB" id="9814618at2"/>
<name>A0A1X7A6C0_9RHOB</name>
<evidence type="ECO:0000313" key="3">
    <source>
        <dbReference type="EMBL" id="SLN71213.1"/>
    </source>
</evidence>
<feature type="region of interest" description="Disordered" evidence="1">
    <location>
        <begin position="307"/>
        <end position="331"/>
    </location>
</feature>
<dbReference type="Pfam" id="PF00462">
    <property type="entry name" value="Glutaredoxin"/>
    <property type="match status" value="1"/>
</dbReference>
<dbReference type="AlphaFoldDB" id="A0A1X7A6C0"/>
<gene>
    <name evidence="3" type="ORF">ROJ8625_03708</name>
</gene>
<dbReference type="InterPro" id="IPR002109">
    <property type="entry name" value="Glutaredoxin"/>
</dbReference>
<dbReference type="GO" id="GO:0004601">
    <property type="term" value="F:peroxidase activity"/>
    <property type="evidence" value="ECO:0007669"/>
    <property type="project" value="UniProtKB-KW"/>
</dbReference>
<dbReference type="Proteomes" id="UP000193570">
    <property type="component" value="Unassembled WGS sequence"/>
</dbReference>
<feature type="domain" description="Glutaredoxin" evidence="2">
    <location>
        <begin position="6"/>
        <end position="64"/>
    </location>
</feature>
<accession>A0A1X7A6C0</accession>
<dbReference type="PROSITE" id="PS51354">
    <property type="entry name" value="GLUTAREDOXIN_2"/>
    <property type="match status" value="1"/>
</dbReference>
<dbReference type="PRINTS" id="PR00160">
    <property type="entry name" value="GLUTAREDOXIN"/>
</dbReference>
<dbReference type="InterPro" id="IPR014025">
    <property type="entry name" value="Glutaredoxin_subgr"/>
</dbReference>
<proteinExistence type="predicted"/>
<dbReference type="Gene3D" id="1.20.1290.10">
    <property type="entry name" value="AhpD-like"/>
    <property type="match status" value="2"/>
</dbReference>
<organism evidence="3 4">
    <name type="scientific">Roseivivax jejudonensis</name>
    <dbReference type="NCBI Taxonomy" id="1529041"/>
    <lineage>
        <taxon>Bacteria</taxon>
        <taxon>Pseudomonadati</taxon>
        <taxon>Pseudomonadota</taxon>
        <taxon>Alphaproteobacteria</taxon>
        <taxon>Rhodobacterales</taxon>
        <taxon>Roseobacteraceae</taxon>
        <taxon>Roseivivax</taxon>
    </lineage>
</organism>
<dbReference type="EMBL" id="FWFK01000008">
    <property type="protein sequence ID" value="SLN71213.1"/>
    <property type="molecule type" value="Genomic_DNA"/>
</dbReference>
<dbReference type="EC" id="1.11.1.15" evidence="3"/>
<evidence type="ECO:0000259" key="2">
    <source>
        <dbReference type="Pfam" id="PF00462"/>
    </source>
</evidence>
<dbReference type="RefSeq" id="WP_159456805.1">
    <property type="nucleotide sequence ID" value="NZ_FWFK01000008.1"/>
</dbReference>
<protein>
    <submittedName>
        <fullName evidence="3">Hybrid peroxiredoxin hyPrx5</fullName>
        <ecNumber evidence="3">1.11.1.15</ecNumber>
    </submittedName>
</protein>
<evidence type="ECO:0000256" key="1">
    <source>
        <dbReference type="SAM" id="MobiDB-lite"/>
    </source>
</evidence>
<dbReference type="InterPro" id="IPR029032">
    <property type="entry name" value="AhpD-like"/>
</dbReference>
<dbReference type="SUPFAM" id="SSF52833">
    <property type="entry name" value="Thioredoxin-like"/>
    <property type="match status" value="1"/>
</dbReference>
<keyword evidence="3" id="KW-0575">Peroxidase</keyword>
<dbReference type="InterPro" id="IPR036249">
    <property type="entry name" value="Thioredoxin-like_sf"/>
</dbReference>
<dbReference type="Gene3D" id="3.40.30.10">
    <property type="entry name" value="Glutaredoxin"/>
    <property type="match status" value="1"/>
</dbReference>
<sequence>MAGNIDIFTKPNCRFCSQAKETLAEAGLGYTQHDVIASDRDANASVYFSGSTTVPQIFIGGLHVNGSEDLALLHMTGRLTDLAGQSVGSLGLDDVSDEDLRHGAEDLLLRNEISSSDGTRDKDPEQWPILSMYKDFFGFWPNTFAYLHRWPEAYKAFVYDHNGAAIGTGRDALGMPLMSALGYATSNAHGCSYCQVHSATTGGENSIDAVNQLEAAKRGEAGENNPFGPFELALADLVARSSTNSVTDEAVATVRHTWSEARMPFGEFNECFASATMIAAAFGFLNVFNDLTGVKVEADWARQAQDGTGLSAGRHGVDTRQGLPIEPISEGGPTKEDMVRKYAASVVEAGGPAAYAKNMLGAEPAWLRSWPQPLRANHIHLYATIMAGEDTNGITSELKHLMARVSAIAKGHHVLAAAEGHLAYVAAGRTKNSLLRVRATMAPIRDSQAIELFTEPERAALVFAWLSAQAPLATPHRFVDPVLKHFDEDQLITLIVVCSMASLVQRFSSIMRPEVDADTAAFLAEHDLELDTLRLRYEALDEQR</sequence>
<dbReference type="SUPFAM" id="SSF69118">
    <property type="entry name" value="AhpD-like"/>
    <property type="match status" value="2"/>
</dbReference>